<comment type="caution">
    <text evidence="2">The sequence shown here is derived from an EMBL/GenBank/DDBJ whole genome shotgun (WGS) entry which is preliminary data.</text>
</comment>
<accession>A0A640RY89</accession>
<sequence>MRAPDHRIVLGLHRSRHECGLLTAALDLGITRIDTSFNYLDFTSHSALSRLGSGLLDRCSLSTKVGFFPRHDGTAEHSLEAARLRQALEQTNRDLRRAPDLVFLHNPERSLPGTPRDAREKLGAACAVLEDAVARGLCGAWGIASWDPAPLAAVVDRTLPAPSVLMVPAGLLAGIATLDAAQTLAEQWQLGMEARWGMRPFGGSTNSAVWEAVDARMFLQPEHRGASRVQAAFRAAYLLPPVATVAVGSDDADHLRELVDALHLNANEATVRQYRKLLRDHSRRQRA</sequence>
<protein>
    <recommendedName>
        <fullName evidence="1">NADP-dependent oxidoreductase domain-containing protein</fullName>
    </recommendedName>
</protein>
<dbReference type="Gene3D" id="3.20.20.100">
    <property type="entry name" value="NADP-dependent oxidoreductase domain"/>
    <property type="match status" value="1"/>
</dbReference>
<gene>
    <name evidence="2" type="ORF">Scani_00320</name>
</gene>
<evidence type="ECO:0000259" key="1">
    <source>
        <dbReference type="Pfam" id="PF00248"/>
    </source>
</evidence>
<evidence type="ECO:0000313" key="2">
    <source>
        <dbReference type="EMBL" id="GFE03764.1"/>
    </source>
</evidence>
<dbReference type="RefSeq" id="WP_159468778.1">
    <property type="nucleotide sequence ID" value="NZ_BAAATH010000014.1"/>
</dbReference>
<organism evidence="2 3">
    <name type="scientific">Streptomyces caniferus</name>
    <dbReference type="NCBI Taxonomy" id="285557"/>
    <lineage>
        <taxon>Bacteria</taxon>
        <taxon>Bacillati</taxon>
        <taxon>Actinomycetota</taxon>
        <taxon>Actinomycetes</taxon>
        <taxon>Kitasatosporales</taxon>
        <taxon>Streptomycetaceae</taxon>
        <taxon>Streptomyces</taxon>
    </lineage>
</organism>
<dbReference type="AlphaFoldDB" id="A0A640RY89"/>
<reference evidence="2 3" key="1">
    <citation type="submission" date="2019-12" db="EMBL/GenBank/DDBJ databases">
        <title>Whole genome shotgun sequence of Streptomyces caniferus NBRC 15389.</title>
        <authorList>
            <person name="Ichikawa N."/>
            <person name="Kimura A."/>
            <person name="Kitahashi Y."/>
            <person name="Komaki H."/>
            <person name="Tamura T."/>
        </authorList>
    </citation>
    <scope>NUCLEOTIDE SEQUENCE [LARGE SCALE GENOMIC DNA]</scope>
    <source>
        <strain evidence="2 3">NBRC 15389</strain>
    </source>
</reference>
<feature type="domain" description="NADP-dependent oxidoreductase" evidence="1">
    <location>
        <begin position="21"/>
        <end position="154"/>
    </location>
</feature>
<dbReference type="SUPFAM" id="SSF51430">
    <property type="entry name" value="NAD(P)-linked oxidoreductase"/>
    <property type="match status" value="1"/>
</dbReference>
<dbReference type="InterPro" id="IPR023210">
    <property type="entry name" value="NADP_OxRdtase_dom"/>
</dbReference>
<dbReference type="EMBL" id="BLIN01000001">
    <property type="protein sequence ID" value="GFE03764.1"/>
    <property type="molecule type" value="Genomic_DNA"/>
</dbReference>
<proteinExistence type="predicted"/>
<dbReference type="InterPro" id="IPR036812">
    <property type="entry name" value="NAD(P)_OxRdtase_dom_sf"/>
</dbReference>
<evidence type="ECO:0000313" key="3">
    <source>
        <dbReference type="Proteomes" id="UP000435837"/>
    </source>
</evidence>
<dbReference type="Proteomes" id="UP000435837">
    <property type="component" value="Unassembled WGS sequence"/>
</dbReference>
<name>A0A640RY89_9ACTN</name>
<dbReference type="OrthoDB" id="9768793at2"/>
<dbReference type="Pfam" id="PF00248">
    <property type="entry name" value="Aldo_ket_red"/>
    <property type="match status" value="1"/>
</dbReference>